<evidence type="ECO:0000256" key="2">
    <source>
        <dbReference type="ARBA" id="ARBA00022670"/>
    </source>
</evidence>
<feature type="domain" description="Metalloprotease TldD/E C-terminal" evidence="6">
    <location>
        <begin position="226"/>
        <end position="457"/>
    </location>
</feature>
<evidence type="ECO:0000313" key="8">
    <source>
        <dbReference type="EMBL" id="BEQ14855.1"/>
    </source>
</evidence>
<keyword evidence="3" id="KW-0378">Hydrolase</keyword>
<dbReference type="InterPro" id="IPR036059">
    <property type="entry name" value="TldD/PmbA_sf"/>
</dbReference>
<dbReference type="InterPro" id="IPR045570">
    <property type="entry name" value="Metalloprtase-TldD/E_cen_dom"/>
</dbReference>
<dbReference type="PANTHER" id="PTHR30624">
    <property type="entry name" value="UNCHARACTERIZED PROTEIN TLDD AND PMBA"/>
    <property type="match status" value="1"/>
</dbReference>
<dbReference type="PIRSF" id="PIRSF004919">
    <property type="entry name" value="TldD"/>
    <property type="match status" value="1"/>
</dbReference>
<dbReference type="Pfam" id="PF01523">
    <property type="entry name" value="PmbA_TldD_1st"/>
    <property type="match status" value="1"/>
</dbReference>
<dbReference type="Gene3D" id="3.30.2290.10">
    <property type="entry name" value="PmbA/TldD superfamily"/>
    <property type="match status" value="1"/>
</dbReference>
<proteinExistence type="inferred from homology"/>
<dbReference type="AlphaFoldDB" id="A0AAU9EFU7"/>
<dbReference type="Proteomes" id="UP001366166">
    <property type="component" value="Chromosome"/>
</dbReference>
<gene>
    <name evidence="8" type="primary">tldD</name>
    <name evidence="8" type="ORF">FAK_19210</name>
</gene>
<dbReference type="GO" id="GO:0005829">
    <property type="term" value="C:cytosol"/>
    <property type="evidence" value="ECO:0007669"/>
    <property type="project" value="TreeGrafter"/>
</dbReference>
<dbReference type="PANTHER" id="PTHR30624:SF4">
    <property type="entry name" value="METALLOPROTEASE TLDD"/>
    <property type="match status" value="1"/>
</dbReference>
<evidence type="ECO:0000259" key="7">
    <source>
        <dbReference type="Pfam" id="PF19290"/>
    </source>
</evidence>
<keyword evidence="2" id="KW-0645">Protease</keyword>
<organism evidence="8 9">
    <name type="scientific">Desulfoferula mesophila</name>
    <dbReference type="NCBI Taxonomy" id="3058419"/>
    <lineage>
        <taxon>Bacteria</taxon>
        <taxon>Pseudomonadati</taxon>
        <taxon>Thermodesulfobacteriota</taxon>
        <taxon>Desulfarculia</taxon>
        <taxon>Desulfarculales</taxon>
        <taxon>Desulfarculaceae</taxon>
        <taxon>Desulfoferula</taxon>
    </lineage>
</organism>
<keyword evidence="9" id="KW-1185">Reference proteome</keyword>
<evidence type="ECO:0000256" key="3">
    <source>
        <dbReference type="ARBA" id="ARBA00022801"/>
    </source>
</evidence>
<feature type="domain" description="Metalloprotease TldD/E central" evidence="7">
    <location>
        <begin position="110"/>
        <end position="218"/>
    </location>
</feature>
<evidence type="ECO:0000256" key="1">
    <source>
        <dbReference type="ARBA" id="ARBA00005836"/>
    </source>
</evidence>
<dbReference type="InterPro" id="IPR051463">
    <property type="entry name" value="Peptidase_U62_metallo"/>
</dbReference>
<reference evidence="9" key="1">
    <citation type="journal article" date="2023" name="Arch. Microbiol.">
        <title>Desulfoferula mesophilus gen. nov. sp. nov., a mesophilic sulfate-reducing bacterium isolated from a brackish lake sediment.</title>
        <authorList>
            <person name="Watanabe T."/>
            <person name="Yabe T."/>
            <person name="Tsuji J.M."/>
            <person name="Fukui M."/>
        </authorList>
    </citation>
    <scope>NUCLEOTIDE SEQUENCE [LARGE SCALE GENOMIC DNA]</scope>
    <source>
        <strain evidence="9">12FAK</strain>
    </source>
</reference>
<evidence type="ECO:0000259" key="6">
    <source>
        <dbReference type="Pfam" id="PF19289"/>
    </source>
</evidence>
<keyword evidence="4" id="KW-0482">Metalloprotease</keyword>
<evidence type="ECO:0000256" key="4">
    <source>
        <dbReference type="ARBA" id="ARBA00023049"/>
    </source>
</evidence>
<dbReference type="InterPro" id="IPR035068">
    <property type="entry name" value="TldD/PmbA_N"/>
</dbReference>
<comment type="similarity">
    <text evidence="1">Belongs to the peptidase U62 family.</text>
</comment>
<dbReference type="EMBL" id="AP028679">
    <property type="protein sequence ID" value="BEQ14855.1"/>
    <property type="molecule type" value="Genomic_DNA"/>
</dbReference>
<sequence length="461" mass="48692">MSLDCDALPVLEAALAGGGQMSELFLERSTGLMIVMDDGKVEKVLGGVDQGAGLRLIYDLKTAYAYGNSFDQAALLPLAHSLALLAQGQPVAPQTLVPAAPGLVTHTVKPFKDAATAVKVDMVKAAEAAARAVDSRISQVRVIYMDRGQQVRILNSLGVEAEEERSQIIMAVHCVATQDGRVQTGYESMGGIGGMEIFERKDPVKVAQEAARRAVLMLEADPAPGGAMPVVISAEAGGTMVHEAVGHGLEGDLVYENMSVYADRVGQQVANPLVTVIDDGTVPGRRGSGGFDDEGTPCRKNVVIDQGVLKGYLQDRLSAWKLEAQPTGNGRRESYRNRPIPRMTNTLIAPGADDPESIVRTTGDGLFVRKMGGGQVNTINGDFVFEVSEGYLIRDGKVDRPVRGATLTGNGPEVLSQIDKVGNDQGWSLGTCGKDGQGSPVGDAQPTLRIPRLVVGGHQQG</sequence>
<dbReference type="Pfam" id="PF19290">
    <property type="entry name" value="PmbA_TldD_2nd"/>
    <property type="match status" value="1"/>
</dbReference>
<dbReference type="GO" id="GO:0006508">
    <property type="term" value="P:proteolysis"/>
    <property type="evidence" value="ECO:0007669"/>
    <property type="project" value="UniProtKB-KW"/>
</dbReference>
<evidence type="ECO:0000313" key="9">
    <source>
        <dbReference type="Proteomes" id="UP001366166"/>
    </source>
</evidence>
<dbReference type="Pfam" id="PF19289">
    <property type="entry name" value="PmbA_TldD_3rd"/>
    <property type="match status" value="1"/>
</dbReference>
<dbReference type="SUPFAM" id="SSF111283">
    <property type="entry name" value="Putative modulator of DNA gyrase, PmbA/TldD"/>
    <property type="match status" value="1"/>
</dbReference>
<feature type="domain" description="Metalloprotease TldD/E N-terminal" evidence="5">
    <location>
        <begin position="23"/>
        <end position="76"/>
    </location>
</feature>
<dbReference type="RefSeq" id="WP_338606527.1">
    <property type="nucleotide sequence ID" value="NZ_AP028679.1"/>
</dbReference>
<dbReference type="GO" id="GO:0008237">
    <property type="term" value="F:metallopeptidase activity"/>
    <property type="evidence" value="ECO:0007669"/>
    <property type="project" value="UniProtKB-KW"/>
</dbReference>
<dbReference type="InterPro" id="IPR045569">
    <property type="entry name" value="Metalloprtase-TldD/E_C"/>
</dbReference>
<dbReference type="KEGG" id="dmp:FAK_19210"/>
<evidence type="ECO:0000259" key="5">
    <source>
        <dbReference type="Pfam" id="PF01523"/>
    </source>
</evidence>
<accession>A0AAU9EFU7</accession>
<protein>
    <submittedName>
        <fullName evidence="8">Peptidase</fullName>
    </submittedName>
</protein>
<name>A0AAU9EFU7_9BACT</name>
<dbReference type="InterPro" id="IPR002510">
    <property type="entry name" value="Metalloprtase-TldD/E_N"/>
</dbReference>
<dbReference type="InterPro" id="IPR025502">
    <property type="entry name" value="TldD"/>
</dbReference>